<dbReference type="HAMAP" id="MF_00246">
    <property type="entry name" value="Galactokinase"/>
    <property type="match status" value="1"/>
</dbReference>
<dbReference type="Pfam" id="PF00288">
    <property type="entry name" value="GHMP_kinases_N"/>
    <property type="match status" value="1"/>
</dbReference>
<sequence>MKEKFDVTPELLRENFIEVYQAAENGRDTNGEIRMFASPARINIIGEHIDYNGGFVFPAAIDRYLYCAIRKRTDTKIIYNDLFFPGTYTFDINDDFKFDKANDYANFLNGILSCMKKRGLTFPCGFEVLVASNVPSAGGISSSSALECGFAWAVSETFGFNISRKDIALMGQQSEHEFMNVNCGIMDQYIIATGKKDTAELLDCAKIEHEYVPLNLGDYRFVVMNTKKQRKLADSKYNERRAQCEQGLAELQAAGLNVPDLCSITPEVFEKNGNAIKDEVIYRRVRHCVTENDRVLRAVAALRADKLEELGQLLYASHNSLRDDYEVTGIELDTLVDVASKQPGCIGARMTGAGFGGCAIALVHKDNTEDFIKNVQAGYSKVVGYEGGFFACSSGDGVREIK</sequence>
<dbReference type="Gene3D" id="3.30.70.890">
    <property type="entry name" value="GHMP kinase, C-terminal domain"/>
    <property type="match status" value="1"/>
</dbReference>
<gene>
    <name evidence="11" type="primary">galK</name>
    <name evidence="16" type="ORF">SAMN04487775_106100</name>
</gene>
<dbReference type="GO" id="GO:0004335">
    <property type="term" value="F:galactokinase activity"/>
    <property type="evidence" value="ECO:0007669"/>
    <property type="project" value="UniProtKB-UniRule"/>
</dbReference>
<evidence type="ECO:0000256" key="2">
    <source>
        <dbReference type="ARBA" id="ARBA00022490"/>
    </source>
</evidence>
<dbReference type="PANTHER" id="PTHR10457:SF7">
    <property type="entry name" value="GALACTOKINASE-RELATED"/>
    <property type="match status" value="1"/>
</dbReference>
<dbReference type="OrthoDB" id="250531at2"/>
<evidence type="ECO:0000256" key="5">
    <source>
        <dbReference type="ARBA" id="ARBA00022741"/>
    </source>
</evidence>
<evidence type="ECO:0000256" key="8">
    <source>
        <dbReference type="ARBA" id="ARBA00022842"/>
    </source>
</evidence>
<dbReference type="InterPro" id="IPR013750">
    <property type="entry name" value="GHMP_kinase_C_dom"/>
</dbReference>
<dbReference type="InterPro" id="IPR022963">
    <property type="entry name" value="Galactokinase_bac"/>
</dbReference>
<keyword evidence="3 11" id="KW-0808">Transferase</keyword>
<dbReference type="InterPro" id="IPR006206">
    <property type="entry name" value="Mevalonate/galactokinase"/>
</dbReference>
<dbReference type="InterPro" id="IPR036554">
    <property type="entry name" value="GHMP_kinase_C_sf"/>
</dbReference>
<proteinExistence type="inferred from homology"/>
<keyword evidence="9 11" id="KW-0299">Galactose metabolism</keyword>
<feature type="binding site" evidence="11">
    <location>
        <position position="175"/>
    </location>
    <ligand>
        <name>Mg(2+)</name>
        <dbReference type="ChEBI" id="CHEBI:18420"/>
    </ligand>
</feature>
<evidence type="ECO:0000256" key="12">
    <source>
        <dbReference type="NCBIfam" id="TIGR00131"/>
    </source>
</evidence>
<feature type="site" description="Transition state stabilizer" evidence="11">
    <location>
        <position position="41"/>
    </location>
</feature>
<dbReference type="RefSeq" id="WP_074931807.1">
    <property type="nucleotide sequence ID" value="NZ_FORI01000006.1"/>
</dbReference>
<evidence type="ECO:0000256" key="4">
    <source>
        <dbReference type="ARBA" id="ARBA00022723"/>
    </source>
</evidence>
<keyword evidence="17" id="KW-1185">Reference proteome</keyword>
<evidence type="ECO:0000313" key="16">
    <source>
        <dbReference type="EMBL" id="SFI80827.1"/>
    </source>
</evidence>
<dbReference type="NCBIfam" id="TIGR00131">
    <property type="entry name" value="gal_kin"/>
    <property type="match status" value="1"/>
</dbReference>
<dbReference type="AlphaFoldDB" id="A0A1I3L7Y0"/>
<comment type="catalytic activity">
    <reaction evidence="11">
        <text>alpha-D-galactose + ATP = alpha-D-galactose 1-phosphate + ADP + H(+)</text>
        <dbReference type="Rhea" id="RHEA:13553"/>
        <dbReference type="ChEBI" id="CHEBI:15378"/>
        <dbReference type="ChEBI" id="CHEBI:28061"/>
        <dbReference type="ChEBI" id="CHEBI:30616"/>
        <dbReference type="ChEBI" id="CHEBI:58336"/>
        <dbReference type="ChEBI" id="CHEBI:456216"/>
        <dbReference type="EC" id="2.7.1.6"/>
    </reaction>
</comment>
<protein>
    <recommendedName>
        <fullName evidence="11 12">Galactokinase</fullName>
        <ecNumber evidence="11 12">2.7.1.6</ecNumber>
    </recommendedName>
    <alternativeName>
        <fullName evidence="11">Galactose kinase</fullName>
    </alternativeName>
</protein>
<evidence type="ECO:0000259" key="13">
    <source>
        <dbReference type="Pfam" id="PF00288"/>
    </source>
</evidence>
<name>A0A1I3L7Y0_9SPIR</name>
<dbReference type="Proteomes" id="UP000182737">
    <property type="component" value="Unassembled WGS sequence"/>
</dbReference>
<dbReference type="Gene3D" id="3.30.230.10">
    <property type="match status" value="1"/>
</dbReference>
<keyword evidence="4 11" id="KW-0479">Metal-binding</keyword>
<dbReference type="FunFam" id="3.30.230.10:FF:000017">
    <property type="entry name" value="Galactokinase"/>
    <property type="match status" value="1"/>
</dbReference>
<feature type="binding site" evidence="11">
    <location>
        <begin position="47"/>
        <end position="50"/>
    </location>
    <ligand>
        <name>substrate</name>
    </ligand>
</feature>
<dbReference type="InterPro" id="IPR006204">
    <property type="entry name" value="GHMP_kinase_N_dom"/>
</dbReference>
<dbReference type="PANTHER" id="PTHR10457">
    <property type="entry name" value="MEVALONATE KINASE/GALACTOKINASE"/>
    <property type="match status" value="1"/>
</dbReference>
<dbReference type="EC" id="2.7.1.6" evidence="11 12"/>
<feature type="binding site" evidence="11">
    <location>
        <position position="143"/>
    </location>
    <ligand>
        <name>Mg(2+)</name>
        <dbReference type="ChEBI" id="CHEBI:18420"/>
    </ligand>
</feature>
<feature type="binding site" evidence="11">
    <location>
        <position position="237"/>
    </location>
    <ligand>
        <name>substrate</name>
    </ligand>
</feature>
<keyword evidence="2 11" id="KW-0963">Cytoplasm</keyword>
<dbReference type="GO" id="GO:0000287">
    <property type="term" value="F:magnesium ion binding"/>
    <property type="evidence" value="ECO:0007669"/>
    <property type="project" value="UniProtKB-UniRule"/>
</dbReference>
<feature type="domain" description="GHMP kinase C-terminal" evidence="14">
    <location>
        <begin position="299"/>
        <end position="379"/>
    </location>
</feature>
<keyword evidence="5 11" id="KW-0547">Nucleotide-binding</keyword>
<comment type="function">
    <text evidence="11">Catalyzes the transfer of the gamma-phosphate of ATP to D-galactose to form alpha-D-galactose-1-phosphate (Gal-1-P).</text>
</comment>
<dbReference type="GO" id="GO:0005524">
    <property type="term" value="F:ATP binding"/>
    <property type="evidence" value="ECO:0007669"/>
    <property type="project" value="UniProtKB-UniRule"/>
</dbReference>
<evidence type="ECO:0000256" key="10">
    <source>
        <dbReference type="ARBA" id="ARBA00023277"/>
    </source>
</evidence>
<evidence type="ECO:0000256" key="7">
    <source>
        <dbReference type="ARBA" id="ARBA00022840"/>
    </source>
</evidence>
<evidence type="ECO:0000256" key="6">
    <source>
        <dbReference type="ARBA" id="ARBA00022777"/>
    </source>
</evidence>
<evidence type="ECO:0000256" key="11">
    <source>
        <dbReference type="HAMAP-Rule" id="MF_00246"/>
    </source>
</evidence>
<dbReference type="UniPathway" id="UPA00214"/>
<dbReference type="PRINTS" id="PR00473">
    <property type="entry name" value="GALCTOKINASE"/>
</dbReference>
<dbReference type="InterPro" id="IPR014721">
    <property type="entry name" value="Ribsml_uS5_D2-typ_fold_subgr"/>
</dbReference>
<dbReference type="InterPro" id="IPR019539">
    <property type="entry name" value="GalKase_N"/>
</dbReference>
<feature type="domain" description="Galactokinase N-terminal" evidence="15">
    <location>
        <begin position="34"/>
        <end position="71"/>
    </location>
</feature>
<feature type="domain" description="GHMP kinase N-terminal" evidence="13">
    <location>
        <begin position="108"/>
        <end position="194"/>
    </location>
</feature>
<evidence type="ECO:0000256" key="9">
    <source>
        <dbReference type="ARBA" id="ARBA00023144"/>
    </source>
</evidence>
<dbReference type="SUPFAM" id="SSF54211">
    <property type="entry name" value="Ribosomal protein S5 domain 2-like"/>
    <property type="match status" value="1"/>
</dbReference>
<dbReference type="EMBL" id="FORI01000006">
    <property type="protein sequence ID" value="SFI80827.1"/>
    <property type="molecule type" value="Genomic_DNA"/>
</dbReference>
<comment type="caution">
    <text evidence="11">Lacks conserved residue(s) required for the propagation of feature annotation.</text>
</comment>
<dbReference type="GO" id="GO:0006012">
    <property type="term" value="P:galactose metabolic process"/>
    <property type="evidence" value="ECO:0007669"/>
    <property type="project" value="UniProtKB-UniRule"/>
</dbReference>
<comment type="similarity">
    <text evidence="1 11">Belongs to the GHMP kinase family. GalK subfamily.</text>
</comment>
<evidence type="ECO:0000256" key="1">
    <source>
        <dbReference type="ARBA" id="ARBA00006566"/>
    </source>
</evidence>
<dbReference type="InterPro" id="IPR000705">
    <property type="entry name" value="Galactokinase"/>
</dbReference>
<reference evidence="17" key="1">
    <citation type="submission" date="2016-10" db="EMBL/GenBank/DDBJ databases">
        <authorList>
            <person name="Varghese N."/>
            <person name="Submissions S."/>
        </authorList>
    </citation>
    <scope>NUCLEOTIDE SEQUENCE [LARGE SCALE GENOMIC DNA]</scope>
    <source>
        <strain evidence="17">XBD1002</strain>
    </source>
</reference>
<keyword evidence="7 11" id="KW-0067">ATP-binding</keyword>
<evidence type="ECO:0000313" key="17">
    <source>
        <dbReference type="Proteomes" id="UP000182737"/>
    </source>
</evidence>
<keyword evidence="8 11" id="KW-0460">Magnesium</keyword>
<dbReference type="InterPro" id="IPR020568">
    <property type="entry name" value="Ribosomal_Su5_D2-typ_SF"/>
</dbReference>
<feature type="active site" description="Proton acceptor" evidence="11">
    <location>
        <position position="187"/>
    </location>
</feature>
<dbReference type="PRINTS" id="PR00959">
    <property type="entry name" value="MEVGALKINASE"/>
</dbReference>
<evidence type="ECO:0000259" key="14">
    <source>
        <dbReference type="Pfam" id="PF08544"/>
    </source>
</evidence>
<dbReference type="SUPFAM" id="SSF55060">
    <property type="entry name" value="GHMP Kinase, C-terminal domain"/>
    <property type="match status" value="1"/>
</dbReference>
<accession>A0A1I3L7Y0</accession>
<dbReference type="FunFam" id="3.30.70.890:FF:000001">
    <property type="entry name" value="Galactokinase"/>
    <property type="match status" value="1"/>
</dbReference>
<comment type="subcellular location">
    <subcellularLocation>
        <location evidence="11">Cytoplasm</location>
    </subcellularLocation>
</comment>
<organism evidence="16 17">
    <name type="scientific">Treponema bryantii</name>
    <dbReference type="NCBI Taxonomy" id="163"/>
    <lineage>
        <taxon>Bacteria</taxon>
        <taxon>Pseudomonadati</taxon>
        <taxon>Spirochaetota</taxon>
        <taxon>Spirochaetia</taxon>
        <taxon>Spirochaetales</taxon>
        <taxon>Treponemataceae</taxon>
        <taxon>Treponema</taxon>
    </lineage>
</organism>
<keyword evidence="6 11" id="KW-0418">Kinase</keyword>
<dbReference type="GO" id="GO:0005829">
    <property type="term" value="C:cytosol"/>
    <property type="evidence" value="ECO:0007669"/>
    <property type="project" value="TreeGrafter"/>
</dbReference>
<dbReference type="Pfam" id="PF08544">
    <property type="entry name" value="GHMP_kinases_C"/>
    <property type="match status" value="1"/>
</dbReference>
<dbReference type="PIRSF" id="PIRSF000530">
    <property type="entry name" value="Galactokinase"/>
    <property type="match status" value="1"/>
</dbReference>
<keyword evidence="10 11" id="KW-0119">Carbohydrate metabolism</keyword>
<dbReference type="NCBIfam" id="NF003705">
    <property type="entry name" value="PRK05322.1"/>
    <property type="match status" value="1"/>
</dbReference>
<dbReference type="Pfam" id="PF10509">
    <property type="entry name" value="GalKase_gal_bdg"/>
    <property type="match status" value="1"/>
</dbReference>
<comment type="pathway">
    <text evidence="11">Carbohydrate metabolism; galactose metabolism.</text>
</comment>
<evidence type="ECO:0000259" key="15">
    <source>
        <dbReference type="Pfam" id="PF10509"/>
    </source>
</evidence>
<evidence type="ECO:0000256" key="3">
    <source>
        <dbReference type="ARBA" id="ARBA00022679"/>
    </source>
</evidence>